<keyword evidence="2" id="KW-1185">Reference proteome</keyword>
<proteinExistence type="predicted"/>
<sequence length="160" mass="18079">MFVYFGENAAPSRFVGHQGRFPAETCSIQVFPRHSRTPLLFRSISRTEGRQIKLLYVLSAATSPNYRDIKPKPSAINYKSFCDEAWGKRMRGPSTDKAIPTRNMNPSASGRSDIFYGNVGLAGSPILININEIWMFLNKTAWINKFLFFCASILTLSVFE</sequence>
<gene>
    <name evidence="1" type="ORF">GWI33_007088</name>
</gene>
<dbReference type="EMBL" id="JAACXV010000358">
    <property type="protein sequence ID" value="KAF7279506.1"/>
    <property type="molecule type" value="Genomic_DNA"/>
</dbReference>
<dbReference type="Proteomes" id="UP000625711">
    <property type="component" value="Unassembled WGS sequence"/>
</dbReference>
<accession>A0A834MCD2</accession>
<evidence type="ECO:0000313" key="1">
    <source>
        <dbReference type="EMBL" id="KAF7279506.1"/>
    </source>
</evidence>
<protein>
    <submittedName>
        <fullName evidence="1">Uncharacterized protein</fullName>
    </submittedName>
</protein>
<evidence type="ECO:0000313" key="2">
    <source>
        <dbReference type="Proteomes" id="UP000625711"/>
    </source>
</evidence>
<name>A0A834MCD2_RHYFE</name>
<organism evidence="1 2">
    <name type="scientific">Rhynchophorus ferrugineus</name>
    <name type="common">Red palm weevil</name>
    <name type="synonym">Curculio ferrugineus</name>
    <dbReference type="NCBI Taxonomy" id="354439"/>
    <lineage>
        <taxon>Eukaryota</taxon>
        <taxon>Metazoa</taxon>
        <taxon>Ecdysozoa</taxon>
        <taxon>Arthropoda</taxon>
        <taxon>Hexapoda</taxon>
        <taxon>Insecta</taxon>
        <taxon>Pterygota</taxon>
        <taxon>Neoptera</taxon>
        <taxon>Endopterygota</taxon>
        <taxon>Coleoptera</taxon>
        <taxon>Polyphaga</taxon>
        <taxon>Cucujiformia</taxon>
        <taxon>Curculionidae</taxon>
        <taxon>Dryophthorinae</taxon>
        <taxon>Rhynchophorus</taxon>
    </lineage>
</organism>
<dbReference type="AlphaFoldDB" id="A0A834MCD2"/>
<comment type="caution">
    <text evidence="1">The sequence shown here is derived from an EMBL/GenBank/DDBJ whole genome shotgun (WGS) entry which is preliminary data.</text>
</comment>
<reference evidence="1" key="1">
    <citation type="submission" date="2020-08" db="EMBL/GenBank/DDBJ databases">
        <title>Genome sequencing and assembly of the red palm weevil Rhynchophorus ferrugineus.</title>
        <authorList>
            <person name="Dias G.B."/>
            <person name="Bergman C.M."/>
            <person name="Manee M."/>
        </authorList>
    </citation>
    <scope>NUCLEOTIDE SEQUENCE</scope>
    <source>
        <strain evidence="1">AA-2017</strain>
        <tissue evidence="1">Whole larva</tissue>
    </source>
</reference>